<evidence type="ECO:0000313" key="2">
    <source>
        <dbReference type="EMBL" id="RFZ94105.1"/>
    </source>
</evidence>
<reference evidence="2 3" key="1">
    <citation type="submission" date="2018-08" db="EMBL/GenBank/DDBJ databases">
        <title>Mucilaginibacter sp. MYSH2.</title>
        <authorList>
            <person name="Seo T."/>
        </authorList>
    </citation>
    <scope>NUCLEOTIDE SEQUENCE [LARGE SCALE GENOMIC DNA]</scope>
    <source>
        <strain evidence="2 3">MYSH2</strain>
    </source>
</reference>
<protein>
    <submittedName>
        <fullName evidence="2">VOC family protein</fullName>
    </submittedName>
</protein>
<proteinExistence type="predicted"/>
<dbReference type="PIRSF" id="PIRSF021700">
    <property type="entry name" value="3_dmu_93_MTrfase"/>
    <property type="match status" value="1"/>
</dbReference>
<name>A0A372NVH7_9SPHI</name>
<dbReference type="Proteomes" id="UP000264217">
    <property type="component" value="Unassembled WGS sequence"/>
</dbReference>
<organism evidence="2 3">
    <name type="scientific">Mucilaginibacter conchicola</name>
    <dbReference type="NCBI Taxonomy" id="2303333"/>
    <lineage>
        <taxon>Bacteria</taxon>
        <taxon>Pseudomonadati</taxon>
        <taxon>Bacteroidota</taxon>
        <taxon>Sphingobacteriia</taxon>
        <taxon>Sphingobacteriales</taxon>
        <taxon>Sphingobacteriaceae</taxon>
        <taxon>Mucilaginibacter</taxon>
    </lineage>
</organism>
<evidence type="ECO:0000313" key="3">
    <source>
        <dbReference type="Proteomes" id="UP000264217"/>
    </source>
</evidence>
<dbReference type="Pfam" id="PF06983">
    <property type="entry name" value="3-dmu-9_3-mt"/>
    <property type="match status" value="1"/>
</dbReference>
<accession>A0A372NVH7</accession>
<dbReference type="RefSeq" id="WP_117389671.1">
    <property type="nucleotide sequence ID" value="NZ_QWDC01000001.1"/>
</dbReference>
<dbReference type="OrthoDB" id="9806473at2"/>
<dbReference type="InterPro" id="IPR029068">
    <property type="entry name" value="Glyas_Bleomycin-R_OHBP_Dase"/>
</dbReference>
<gene>
    <name evidence="2" type="ORF">D0C36_00670</name>
</gene>
<sequence length="157" mass="17821">MKKILPFLWFDNNLQQAMDFYQTVFSDFSIVYTNNYGKEGPGKEGLLMSAQFKMADEEFMGLNGGPHFKFTEAVSFFINCDTQEEIDYYWEKLSADGGQKSRCGWLKDKFGLSWQVCTPLLGKLLADPDRAKAGRVMHAMMQMDKIDIAKVEAAAKG</sequence>
<dbReference type="Gene3D" id="3.10.180.10">
    <property type="entry name" value="2,3-Dihydroxybiphenyl 1,2-Dioxygenase, domain 1"/>
    <property type="match status" value="1"/>
</dbReference>
<dbReference type="EMBL" id="QWDC01000001">
    <property type="protein sequence ID" value="RFZ94105.1"/>
    <property type="molecule type" value="Genomic_DNA"/>
</dbReference>
<comment type="caution">
    <text evidence="2">The sequence shown here is derived from an EMBL/GenBank/DDBJ whole genome shotgun (WGS) entry which is preliminary data.</text>
</comment>
<dbReference type="PANTHER" id="PTHR33990">
    <property type="entry name" value="PROTEIN YJDN-RELATED"/>
    <property type="match status" value="1"/>
</dbReference>
<dbReference type="AlphaFoldDB" id="A0A372NVH7"/>
<dbReference type="SUPFAM" id="SSF54593">
    <property type="entry name" value="Glyoxalase/Bleomycin resistance protein/Dihydroxybiphenyl dioxygenase"/>
    <property type="match status" value="1"/>
</dbReference>
<dbReference type="InterPro" id="IPR009725">
    <property type="entry name" value="3_dmu_93_MTrfase"/>
</dbReference>
<keyword evidence="3" id="KW-1185">Reference proteome</keyword>
<evidence type="ECO:0000259" key="1">
    <source>
        <dbReference type="Pfam" id="PF06983"/>
    </source>
</evidence>
<feature type="domain" description="PhnB-like" evidence="1">
    <location>
        <begin position="2"/>
        <end position="117"/>
    </location>
</feature>
<dbReference type="CDD" id="cd06588">
    <property type="entry name" value="PhnB_like"/>
    <property type="match status" value="1"/>
</dbReference>
<dbReference type="InterPro" id="IPR028973">
    <property type="entry name" value="PhnB-like"/>
</dbReference>